<dbReference type="HAMAP" id="MF_00772">
    <property type="entry name" value="OGT"/>
    <property type="match status" value="1"/>
</dbReference>
<dbReference type="SUPFAM" id="SSF53155">
    <property type="entry name" value="Methylated DNA-protein cysteine methyltransferase domain"/>
    <property type="match status" value="1"/>
</dbReference>
<dbReference type="Gene3D" id="1.10.10.10">
    <property type="entry name" value="Winged helix-like DNA-binding domain superfamily/Winged helix DNA-binding domain"/>
    <property type="match status" value="1"/>
</dbReference>
<dbReference type="InterPro" id="IPR001497">
    <property type="entry name" value="MethylDNA_cys_MeTrfase_AS"/>
</dbReference>
<dbReference type="InterPro" id="IPR036388">
    <property type="entry name" value="WH-like_DNA-bd_sf"/>
</dbReference>
<dbReference type="InterPro" id="IPR008332">
    <property type="entry name" value="MethylG_MeTrfase_N"/>
</dbReference>
<dbReference type="EC" id="2.1.1.63" evidence="9"/>
<evidence type="ECO:0000256" key="8">
    <source>
        <dbReference type="ARBA" id="ARBA00049348"/>
    </source>
</evidence>
<evidence type="ECO:0000256" key="6">
    <source>
        <dbReference type="ARBA" id="ARBA00022763"/>
    </source>
</evidence>
<dbReference type="InterPro" id="IPR036631">
    <property type="entry name" value="MGMT_N_sf"/>
</dbReference>
<comment type="subcellular location">
    <subcellularLocation>
        <location evidence="9">Cytoplasm</location>
    </subcellularLocation>
</comment>
<accession>A0A8J3I7A5</accession>
<protein>
    <recommendedName>
        <fullName evidence="9">Methylated-DNA--protein-cysteine methyltransferase</fullName>
        <ecNumber evidence="9">2.1.1.63</ecNumber>
    </recommendedName>
    <alternativeName>
        <fullName evidence="9">6-O-methylguanine-DNA methyltransferase</fullName>
        <shortName evidence="9">MGMT</shortName>
    </alternativeName>
    <alternativeName>
        <fullName evidence="9">O-6-methylguanine-DNA-alkyltransferase</fullName>
    </alternativeName>
</protein>
<keyword evidence="7 9" id="KW-0234">DNA repair</keyword>
<dbReference type="CDD" id="cd06445">
    <property type="entry name" value="ATase"/>
    <property type="match status" value="1"/>
</dbReference>
<dbReference type="Pfam" id="PF02870">
    <property type="entry name" value="Methyltransf_1N"/>
    <property type="match status" value="1"/>
</dbReference>
<keyword evidence="5 9" id="KW-0808">Transferase</keyword>
<dbReference type="GO" id="GO:0032259">
    <property type="term" value="P:methylation"/>
    <property type="evidence" value="ECO:0007669"/>
    <property type="project" value="UniProtKB-KW"/>
</dbReference>
<organism evidence="12 13">
    <name type="scientific">Ktedonospora formicarum</name>
    <dbReference type="NCBI Taxonomy" id="2778364"/>
    <lineage>
        <taxon>Bacteria</taxon>
        <taxon>Bacillati</taxon>
        <taxon>Chloroflexota</taxon>
        <taxon>Ktedonobacteria</taxon>
        <taxon>Ktedonobacterales</taxon>
        <taxon>Ktedonobacteraceae</taxon>
        <taxon>Ktedonospora</taxon>
    </lineage>
</organism>
<dbReference type="GO" id="GO:0006307">
    <property type="term" value="P:DNA alkylation repair"/>
    <property type="evidence" value="ECO:0007669"/>
    <property type="project" value="UniProtKB-UniRule"/>
</dbReference>
<evidence type="ECO:0000256" key="9">
    <source>
        <dbReference type="HAMAP-Rule" id="MF_00772"/>
    </source>
</evidence>
<dbReference type="Proteomes" id="UP000612362">
    <property type="component" value="Unassembled WGS sequence"/>
</dbReference>
<comment type="caution">
    <text evidence="12">The sequence shown here is derived from an EMBL/GenBank/DDBJ whole genome shotgun (WGS) entry which is preliminary data.</text>
</comment>
<dbReference type="GO" id="GO:0005737">
    <property type="term" value="C:cytoplasm"/>
    <property type="evidence" value="ECO:0007669"/>
    <property type="project" value="UniProtKB-SubCell"/>
</dbReference>
<comment type="catalytic activity">
    <reaction evidence="1 9">
        <text>a 4-O-methyl-thymidine in DNA + L-cysteinyl-[protein] = a thymidine in DNA + S-methyl-L-cysteinyl-[protein]</text>
        <dbReference type="Rhea" id="RHEA:53428"/>
        <dbReference type="Rhea" id="RHEA-COMP:10131"/>
        <dbReference type="Rhea" id="RHEA-COMP:10132"/>
        <dbReference type="Rhea" id="RHEA-COMP:13555"/>
        <dbReference type="Rhea" id="RHEA-COMP:13556"/>
        <dbReference type="ChEBI" id="CHEBI:29950"/>
        <dbReference type="ChEBI" id="CHEBI:82612"/>
        <dbReference type="ChEBI" id="CHEBI:137386"/>
        <dbReference type="ChEBI" id="CHEBI:137387"/>
        <dbReference type="EC" id="2.1.1.63"/>
    </reaction>
</comment>
<evidence type="ECO:0000256" key="2">
    <source>
        <dbReference type="ARBA" id="ARBA00008711"/>
    </source>
</evidence>
<evidence type="ECO:0000313" key="12">
    <source>
        <dbReference type="EMBL" id="GHO48165.1"/>
    </source>
</evidence>
<dbReference type="RefSeq" id="WP_220197370.1">
    <property type="nucleotide sequence ID" value="NZ_BNJF01000003.1"/>
</dbReference>
<feature type="active site" description="Nucleophile; methyl group acceptor" evidence="9">
    <location>
        <position position="136"/>
    </location>
</feature>
<evidence type="ECO:0000259" key="11">
    <source>
        <dbReference type="Pfam" id="PF02870"/>
    </source>
</evidence>
<dbReference type="SUPFAM" id="SSF46767">
    <property type="entry name" value="Methylated DNA-protein cysteine methyltransferase, C-terminal domain"/>
    <property type="match status" value="1"/>
</dbReference>
<dbReference type="InterPro" id="IPR014048">
    <property type="entry name" value="MethylDNA_cys_MeTrfase_DNA-bd"/>
</dbReference>
<evidence type="ECO:0000256" key="4">
    <source>
        <dbReference type="ARBA" id="ARBA00022603"/>
    </source>
</evidence>
<dbReference type="PROSITE" id="PS00374">
    <property type="entry name" value="MGMT"/>
    <property type="match status" value="1"/>
</dbReference>
<comment type="miscellaneous">
    <text evidence="9">This enzyme catalyzes only one turnover and therefore is not strictly catalytic. According to one definition, an enzyme is a biocatalyst that acts repeatedly and over many reaction cycles.</text>
</comment>
<gene>
    <name evidence="12" type="primary">ogt</name>
    <name evidence="12" type="ORF">KSX_63280</name>
</gene>
<dbReference type="NCBIfam" id="TIGR00589">
    <property type="entry name" value="ogt"/>
    <property type="match status" value="1"/>
</dbReference>
<keyword evidence="3 9" id="KW-0963">Cytoplasm</keyword>
<sequence length="167" mass="18284">MKRLHVDTLESEIGTIVLVEDGGQLCSLDFSDYEQRMMLLLKRRYGSVSLETLADPHGFTSKVRRYLDGDLSSLDDIPVNTGGTHFQQQVWQALRTIPVGSTWTYGALAATLGKPTASRAVGRTNGLNPVAIVLPCHRVVGADASLTGYAGGLERKRWLLQHEGYAL</sequence>
<dbReference type="AlphaFoldDB" id="A0A8J3I7A5"/>
<proteinExistence type="inferred from homology"/>
<keyword evidence="13" id="KW-1185">Reference proteome</keyword>
<evidence type="ECO:0000256" key="3">
    <source>
        <dbReference type="ARBA" id="ARBA00022490"/>
    </source>
</evidence>
<dbReference type="InterPro" id="IPR036217">
    <property type="entry name" value="MethylDNA_cys_MeTrfase_DNAb"/>
</dbReference>
<dbReference type="PANTHER" id="PTHR10815">
    <property type="entry name" value="METHYLATED-DNA--PROTEIN-CYSTEINE METHYLTRANSFERASE"/>
    <property type="match status" value="1"/>
</dbReference>
<dbReference type="EMBL" id="BNJF01000003">
    <property type="protein sequence ID" value="GHO48165.1"/>
    <property type="molecule type" value="Genomic_DNA"/>
</dbReference>
<evidence type="ECO:0000259" key="10">
    <source>
        <dbReference type="Pfam" id="PF01035"/>
    </source>
</evidence>
<evidence type="ECO:0000256" key="5">
    <source>
        <dbReference type="ARBA" id="ARBA00022679"/>
    </source>
</evidence>
<dbReference type="PANTHER" id="PTHR10815:SF5">
    <property type="entry name" value="METHYLATED-DNA--PROTEIN-CYSTEINE METHYLTRANSFERASE"/>
    <property type="match status" value="1"/>
</dbReference>
<evidence type="ECO:0000256" key="1">
    <source>
        <dbReference type="ARBA" id="ARBA00001286"/>
    </source>
</evidence>
<reference evidence="12" key="1">
    <citation type="submission" date="2020-10" db="EMBL/GenBank/DDBJ databases">
        <title>Taxonomic study of unclassified bacteria belonging to the class Ktedonobacteria.</title>
        <authorList>
            <person name="Yabe S."/>
            <person name="Wang C.M."/>
            <person name="Zheng Y."/>
            <person name="Sakai Y."/>
            <person name="Cavaletti L."/>
            <person name="Monciardini P."/>
            <person name="Donadio S."/>
        </authorList>
    </citation>
    <scope>NUCLEOTIDE SEQUENCE</scope>
    <source>
        <strain evidence="12">SOSP1-1</strain>
    </source>
</reference>
<comment type="function">
    <text evidence="9">Involved in the cellular defense against the biological effects of O6-methylguanine (O6-MeG) and O4-methylthymine (O4-MeT) in DNA. Repairs the methylated nucleobase in DNA by stoichiometrically transferring the methyl group to a cysteine residue in the enzyme. This is a suicide reaction: the enzyme is irreversibly inactivated.</text>
</comment>
<comment type="catalytic activity">
    <reaction evidence="8 9">
        <text>a 6-O-methyl-2'-deoxyguanosine in DNA + L-cysteinyl-[protein] = S-methyl-L-cysteinyl-[protein] + a 2'-deoxyguanosine in DNA</text>
        <dbReference type="Rhea" id="RHEA:24000"/>
        <dbReference type="Rhea" id="RHEA-COMP:10131"/>
        <dbReference type="Rhea" id="RHEA-COMP:10132"/>
        <dbReference type="Rhea" id="RHEA-COMP:11367"/>
        <dbReference type="Rhea" id="RHEA-COMP:11368"/>
        <dbReference type="ChEBI" id="CHEBI:29950"/>
        <dbReference type="ChEBI" id="CHEBI:82612"/>
        <dbReference type="ChEBI" id="CHEBI:85445"/>
        <dbReference type="ChEBI" id="CHEBI:85448"/>
        <dbReference type="EC" id="2.1.1.63"/>
    </reaction>
</comment>
<dbReference type="Pfam" id="PF01035">
    <property type="entry name" value="DNA_binding_1"/>
    <property type="match status" value="1"/>
</dbReference>
<dbReference type="FunFam" id="1.10.10.10:FF:000214">
    <property type="entry name" value="Methylated-DNA--protein-cysteine methyltransferase"/>
    <property type="match status" value="1"/>
</dbReference>
<dbReference type="InterPro" id="IPR023546">
    <property type="entry name" value="MGMT"/>
</dbReference>
<keyword evidence="6 9" id="KW-0227">DNA damage</keyword>
<evidence type="ECO:0000313" key="13">
    <source>
        <dbReference type="Proteomes" id="UP000612362"/>
    </source>
</evidence>
<feature type="domain" description="Methylguanine DNA methyltransferase ribonuclease-like" evidence="11">
    <location>
        <begin position="7"/>
        <end position="80"/>
    </location>
</feature>
<dbReference type="GO" id="GO:0003908">
    <property type="term" value="F:methylated-DNA-[protein]-cysteine S-methyltransferase activity"/>
    <property type="evidence" value="ECO:0007669"/>
    <property type="project" value="UniProtKB-UniRule"/>
</dbReference>
<evidence type="ECO:0000256" key="7">
    <source>
        <dbReference type="ARBA" id="ARBA00023204"/>
    </source>
</evidence>
<name>A0A8J3I7A5_9CHLR</name>
<comment type="similarity">
    <text evidence="2 9">Belongs to the MGMT family.</text>
</comment>
<keyword evidence="4 9" id="KW-0489">Methyltransferase</keyword>
<feature type="domain" description="Methylated-DNA-[protein]-cysteine S-methyltransferase DNA binding" evidence="10">
    <location>
        <begin position="86"/>
        <end position="164"/>
    </location>
</feature>